<dbReference type="PANTHER" id="PTHR43792:SF1">
    <property type="entry name" value="N-ACETYLTRANSFERASE DOMAIN-CONTAINING PROTEIN"/>
    <property type="match status" value="1"/>
</dbReference>
<evidence type="ECO:0000313" key="3">
    <source>
        <dbReference type="Proteomes" id="UP001372526"/>
    </source>
</evidence>
<dbReference type="PROSITE" id="PS51186">
    <property type="entry name" value="GNAT"/>
    <property type="match status" value="1"/>
</dbReference>
<dbReference type="EMBL" id="JBAWSX010000029">
    <property type="protein sequence ID" value="MEI4804475.1"/>
    <property type="molecule type" value="Genomic_DNA"/>
</dbReference>
<proteinExistence type="predicted"/>
<comment type="caution">
    <text evidence="2">The sequence shown here is derived from an EMBL/GenBank/DDBJ whole genome shotgun (WGS) entry which is preliminary data.</text>
</comment>
<dbReference type="Pfam" id="PF13302">
    <property type="entry name" value="Acetyltransf_3"/>
    <property type="match status" value="1"/>
</dbReference>
<organism evidence="2 3">
    <name type="scientific">Bacillus bruguierae</name>
    <dbReference type="NCBI Taxonomy" id="3127667"/>
    <lineage>
        <taxon>Bacteria</taxon>
        <taxon>Bacillati</taxon>
        <taxon>Bacillota</taxon>
        <taxon>Bacilli</taxon>
        <taxon>Bacillales</taxon>
        <taxon>Bacillaceae</taxon>
        <taxon>Bacillus</taxon>
    </lineage>
</organism>
<dbReference type="SUPFAM" id="SSF55729">
    <property type="entry name" value="Acyl-CoA N-acyltransferases (Nat)"/>
    <property type="match status" value="1"/>
</dbReference>
<protein>
    <submittedName>
        <fullName evidence="2">GNAT family N-acetyltransferase</fullName>
    </submittedName>
</protein>
<dbReference type="InterPro" id="IPR051531">
    <property type="entry name" value="N-acetyltransferase"/>
</dbReference>
<dbReference type="InterPro" id="IPR000182">
    <property type="entry name" value="GNAT_dom"/>
</dbReference>
<accession>A0ABU8FP56</accession>
<evidence type="ECO:0000259" key="1">
    <source>
        <dbReference type="PROSITE" id="PS51186"/>
    </source>
</evidence>
<dbReference type="Proteomes" id="UP001372526">
    <property type="component" value="Unassembled WGS sequence"/>
</dbReference>
<gene>
    <name evidence="2" type="ORF">WAZ07_25515</name>
</gene>
<dbReference type="InterPro" id="IPR016181">
    <property type="entry name" value="Acyl_CoA_acyltransferase"/>
</dbReference>
<reference evidence="2 3" key="1">
    <citation type="submission" date="2024-01" db="EMBL/GenBank/DDBJ databases">
        <title>Seven novel Bacillus-like species.</title>
        <authorList>
            <person name="Liu G."/>
        </authorList>
    </citation>
    <scope>NUCLEOTIDE SEQUENCE [LARGE SCALE GENOMIC DNA]</scope>
    <source>
        <strain evidence="2 3">FJAT-51639</strain>
    </source>
</reference>
<name>A0ABU8FP56_9BACI</name>
<evidence type="ECO:0000313" key="2">
    <source>
        <dbReference type="EMBL" id="MEI4804475.1"/>
    </source>
</evidence>
<sequence>MIEIKRCLLDKIHESDYKNIKELYMNQEVRKYLGGPRKEDTMKDVLNNMLNPGTNCWYWVVREKQTNEFMGIVSLDPHHIGNDIEVSYQFLPQWWGSGYATEVVEAVINYAFTELKLPKIIAVTQMANTPSRKLLERLHMKLVQTYHRFGAEQGVYAIEAPPTN</sequence>
<dbReference type="Gene3D" id="3.40.630.30">
    <property type="match status" value="1"/>
</dbReference>
<keyword evidence="3" id="KW-1185">Reference proteome</keyword>
<feature type="domain" description="N-acetyltransferase" evidence="1">
    <location>
        <begin position="7"/>
        <end position="164"/>
    </location>
</feature>
<dbReference type="RefSeq" id="WP_336474639.1">
    <property type="nucleotide sequence ID" value="NZ_JBAWSX010000029.1"/>
</dbReference>
<dbReference type="PANTHER" id="PTHR43792">
    <property type="entry name" value="GNAT FAMILY, PUTATIVE (AFU_ORTHOLOGUE AFUA_3G00765)-RELATED-RELATED"/>
    <property type="match status" value="1"/>
</dbReference>